<evidence type="ECO:0000256" key="1">
    <source>
        <dbReference type="SAM" id="Coils"/>
    </source>
</evidence>
<protein>
    <submittedName>
        <fullName evidence="2">Uncharacterized protein</fullName>
    </submittedName>
</protein>
<accession>A0AAV9IZC3</accession>
<feature type="coiled-coil region" evidence="1">
    <location>
        <begin position="6"/>
        <end position="51"/>
    </location>
</feature>
<gene>
    <name evidence="2" type="ORF">CDCA_CDCA13G3639</name>
</gene>
<organism evidence="2 3">
    <name type="scientific">Cyanidium caldarium</name>
    <name type="common">Red alga</name>
    <dbReference type="NCBI Taxonomy" id="2771"/>
    <lineage>
        <taxon>Eukaryota</taxon>
        <taxon>Rhodophyta</taxon>
        <taxon>Bangiophyceae</taxon>
        <taxon>Cyanidiales</taxon>
        <taxon>Cyanidiaceae</taxon>
        <taxon>Cyanidium</taxon>
    </lineage>
</organism>
<evidence type="ECO:0000313" key="3">
    <source>
        <dbReference type="Proteomes" id="UP001301350"/>
    </source>
</evidence>
<evidence type="ECO:0000313" key="2">
    <source>
        <dbReference type="EMBL" id="KAK4537614.1"/>
    </source>
</evidence>
<comment type="caution">
    <text evidence="2">The sequence shown here is derived from an EMBL/GenBank/DDBJ whole genome shotgun (WGS) entry which is preliminary data.</text>
</comment>
<dbReference type="Proteomes" id="UP001301350">
    <property type="component" value="Unassembled WGS sequence"/>
</dbReference>
<proteinExistence type="predicted"/>
<keyword evidence="3" id="KW-1185">Reference proteome</keyword>
<keyword evidence="1" id="KW-0175">Coiled coil</keyword>
<dbReference type="EMBL" id="JANCYW010000013">
    <property type="protein sequence ID" value="KAK4537614.1"/>
    <property type="molecule type" value="Genomic_DNA"/>
</dbReference>
<sequence>MVKDALPELEARLDGLVQALEAFDEQARQRLLALDAQLEQVESHVERLEQRCCTVLQIEPDTLKESDSKTS</sequence>
<dbReference type="Gene3D" id="1.20.5.110">
    <property type="match status" value="1"/>
</dbReference>
<name>A0AAV9IZC3_CYACA</name>
<reference evidence="2 3" key="1">
    <citation type="submission" date="2022-07" db="EMBL/GenBank/DDBJ databases">
        <title>Genome-wide signatures of adaptation to extreme environments.</title>
        <authorList>
            <person name="Cho C.H."/>
            <person name="Yoon H.S."/>
        </authorList>
    </citation>
    <scope>NUCLEOTIDE SEQUENCE [LARGE SCALE GENOMIC DNA]</scope>
    <source>
        <strain evidence="2 3">DBV 063 E5</strain>
    </source>
</reference>
<dbReference type="AlphaFoldDB" id="A0AAV9IZC3"/>